<evidence type="ECO:0000313" key="2">
    <source>
        <dbReference type="Proteomes" id="UP000663918"/>
    </source>
</evidence>
<sequence length="167" mass="18726">MRTALDAPAEALDPSERAFVLEVKEHGWFRTNVFADAEGPGFSFTTGFWLNAQHPEVIVCGLKSEVAHDILWDLFRDAKSGKPIAIGQRTLDVFGNFPAYAFPVAERFYADHLGWSRWFYAGDSFPCVQIVWPDRAGVFPWEEGFDVTLFDAQPDLTEHGWNAGVVG</sequence>
<dbReference type="Pfam" id="PF14081">
    <property type="entry name" value="DUF4262"/>
    <property type="match status" value="1"/>
</dbReference>
<dbReference type="RefSeq" id="WP_207870512.1">
    <property type="nucleotide sequence ID" value="NZ_CP062222.1"/>
</dbReference>
<protein>
    <submittedName>
        <fullName evidence="1">DUF4262 domain-containing protein</fullName>
    </submittedName>
</protein>
<dbReference type="Proteomes" id="UP000663918">
    <property type="component" value="Chromosome"/>
</dbReference>
<dbReference type="KEGG" id="bgoe:IFJ75_19440"/>
<dbReference type="InterPro" id="IPR025358">
    <property type="entry name" value="DUF4262"/>
</dbReference>
<dbReference type="AlphaFoldDB" id="A0A975C1U8"/>
<reference evidence="1" key="1">
    <citation type="submission" date="2020-09" db="EMBL/GenBank/DDBJ databases">
        <title>Brevundimonas sp. LVF2 isolated from a puddle in Goettingen, Germany.</title>
        <authorList>
            <person name="Friedrich I."/>
            <person name="Klassen A."/>
            <person name="Hannes N."/>
            <person name="Schneider D."/>
            <person name="Hertel R."/>
            <person name="Daniel R."/>
        </authorList>
    </citation>
    <scope>NUCLEOTIDE SEQUENCE</scope>
    <source>
        <strain evidence="1">LVF2</strain>
    </source>
</reference>
<organism evidence="1 2">
    <name type="scientific">Brevundimonas goettingensis</name>
    <dbReference type="NCBI Taxonomy" id="2774190"/>
    <lineage>
        <taxon>Bacteria</taxon>
        <taxon>Pseudomonadati</taxon>
        <taxon>Pseudomonadota</taxon>
        <taxon>Alphaproteobacteria</taxon>
        <taxon>Caulobacterales</taxon>
        <taxon>Caulobacteraceae</taxon>
        <taxon>Brevundimonas</taxon>
    </lineage>
</organism>
<dbReference type="EMBL" id="CP062222">
    <property type="protein sequence ID" value="QTC91337.1"/>
    <property type="molecule type" value="Genomic_DNA"/>
</dbReference>
<keyword evidence="2" id="KW-1185">Reference proteome</keyword>
<proteinExistence type="predicted"/>
<gene>
    <name evidence="1" type="ORF">IFJ75_19440</name>
</gene>
<accession>A0A975C1U8</accession>
<name>A0A975C1U8_9CAUL</name>
<evidence type="ECO:0000313" key="1">
    <source>
        <dbReference type="EMBL" id="QTC91337.1"/>
    </source>
</evidence>